<protein>
    <submittedName>
        <fullName evidence="1">Uncharacterized protein</fullName>
    </submittedName>
</protein>
<evidence type="ECO:0000313" key="1">
    <source>
        <dbReference type="EMBL" id="ERJ20027.1"/>
    </source>
</evidence>
<sequence>MRTACLIQRSSAKHVSAYADAHASPNRRFLAASNTLG</sequence>
<keyword evidence="2" id="KW-1185">Reference proteome</keyword>
<dbReference type="EMBL" id="AFNV02000005">
    <property type="protein sequence ID" value="ERJ20027.1"/>
    <property type="molecule type" value="Genomic_DNA"/>
</dbReference>
<comment type="caution">
    <text evidence="1">The sequence shown here is derived from an EMBL/GenBank/DDBJ whole genome shotgun (WGS) entry which is preliminary data.</text>
</comment>
<proteinExistence type="predicted"/>
<name>U2EPM8_9GAMM</name>
<dbReference type="STRING" id="1033802.SSPSH_000891"/>
<evidence type="ECO:0000313" key="2">
    <source>
        <dbReference type="Proteomes" id="UP000006242"/>
    </source>
</evidence>
<reference evidence="1 2" key="2">
    <citation type="journal article" date="2013" name="PLoS ONE">
        <title>INDIGO - INtegrated Data Warehouse of MIcrobial GenOmes with Examples from the Red Sea Extremophiles.</title>
        <authorList>
            <person name="Alam I."/>
            <person name="Antunes A."/>
            <person name="Kamau A.A."/>
            <person name="Ba Alawi W."/>
            <person name="Kalkatawi M."/>
            <person name="Stingl U."/>
            <person name="Bajic V.B."/>
        </authorList>
    </citation>
    <scope>NUCLEOTIDE SEQUENCE [LARGE SCALE GENOMIC DNA]</scope>
    <source>
        <strain evidence="1 2">E1L3A</strain>
    </source>
</reference>
<reference evidence="1 2" key="1">
    <citation type="journal article" date="2011" name="J. Bacteriol.">
        <title>Genome sequence of Salinisphaera shabanensis, a gammaproteobacterium from the harsh, variable environment of the brine-seawater interface of the Shaban Deep in the Red Sea.</title>
        <authorList>
            <person name="Antunes A."/>
            <person name="Alam I."/>
            <person name="Bajic V.B."/>
            <person name="Stingl U."/>
        </authorList>
    </citation>
    <scope>NUCLEOTIDE SEQUENCE [LARGE SCALE GENOMIC DNA]</scope>
    <source>
        <strain evidence="1 2">E1L3A</strain>
    </source>
</reference>
<dbReference type="Proteomes" id="UP000006242">
    <property type="component" value="Unassembled WGS sequence"/>
</dbReference>
<organism evidence="1 2">
    <name type="scientific">Salinisphaera shabanensis E1L3A</name>
    <dbReference type="NCBI Taxonomy" id="1033802"/>
    <lineage>
        <taxon>Bacteria</taxon>
        <taxon>Pseudomonadati</taxon>
        <taxon>Pseudomonadota</taxon>
        <taxon>Gammaproteobacteria</taxon>
        <taxon>Salinisphaerales</taxon>
        <taxon>Salinisphaeraceae</taxon>
        <taxon>Salinisphaera</taxon>
    </lineage>
</organism>
<gene>
    <name evidence="1" type="ORF">SSPSH_000891</name>
</gene>
<accession>U2EPM8</accession>
<dbReference type="AlphaFoldDB" id="U2EPM8"/>